<dbReference type="EMBL" id="FOGD01000010">
    <property type="protein sequence ID" value="SER56728.1"/>
    <property type="molecule type" value="Genomic_DNA"/>
</dbReference>
<protein>
    <submittedName>
        <fullName evidence="1">Helix-turn-helix domain-containing protein</fullName>
    </submittedName>
</protein>
<dbReference type="OrthoDB" id="5526813at2"/>
<name>A0A1H9Q8K8_9BURK</name>
<accession>A0A1H9Q8K8</accession>
<dbReference type="Gene3D" id="1.10.10.10">
    <property type="entry name" value="Winged helix-like DNA-binding domain superfamily/Winged helix DNA-binding domain"/>
    <property type="match status" value="1"/>
</dbReference>
<dbReference type="RefSeq" id="WP_143059675.1">
    <property type="nucleotide sequence ID" value="NZ_FOGD01000010.1"/>
</dbReference>
<evidence type="ECO:0000313" key="1">
    <source>
        <dbReference type="EMBL" id="SER56728.1"/>
    </source>
</evidence>
<dbReference type="Proteomes" id="UP000199766">
    <property type="component" value="Unassembled WGS sequence"/>
</dbReference>
<gene>
    <name evidence="1" type="ORF">SAMN02982919_02586</name>
</gene>
<evidence type="ECO:0000313" key="2">
    <source>
        <dbReference type="Proteomes" id="UP000199766"/>
    </source>
</evidence>
<dbReference type="AlphaFoldDB" id="A0A1H9Q8K8"/>
<proteinExistence type="predicted"/>
<reference evidence="1 2" key="1">
    <citation type="submission" date="2016-10" db="EMBL/GenBank/DDBJ databases">
        <authorList>
            <person name="de Groot N.N."/>
        </authorList>
    </citation>
    <scope>NUCLEOTIDE SEQUENCE [LARGE SCALE GENOMIC DNA]</scope>
    <source>
        <strain evidence="1 2">ATCC 35958</strain>
    </source>
</reference>
<dbReference type="InterPro" id="IPR036388">
    <property type="entry name" value="WH-like_DNA-bd_sf"/>
</dbReference>
<organism evidence="1 2">
    <name type="scientific">Giesbergeria anulus</name>
    <dbReference type="NCBI Taxonomy" id="180197"/>
    <lineage>
        <taxon>Bacteria</taxon>
        <taxon>Pseudomonadati</taxon>
        <taxon>Pseudomonadota</taxon>
        <taxon>Betaproteobacteria</taxon>
        <taxon>Burkholderiales</taxon>
        <taxon>Comamonadaceae</taxon>
        <taxon>Giesbergeria</taxon>
    </lineage>
</organism>
<keyword evidence="2" id="KW-1185">Reference proteome</keyword>
<sequence>MTEMFSITRASLRLMRAAWQLPLPAGAKLVLLCILSHYNDARGIAFPSLPRLAKMCGVHKRTVQCHIAQLEKKGLLQVGKLPGISNNVYRIHEAAWAQLPSIANDTDKASDAENLPAEVAFAALAGGDFSVQGAQITTHNGKNEFEPTTITDAPAQPVPEPVAPPLLPASASCPSSLFLQALQNPQDQAALQAWQQVRQTKKRPALPNALQCQQLLNHAAALGKPLGWIVQVMALNDWALFDPAWLHNQRPPPRLPAVAAVAPEAPPRLHTPPEPAHLPATPEQAAQAQARIQALLAQWRSPEPAPIQPITPCGVPWADNIIASALRGEPVGFAALDMACSVAKVSRQAVRAAARPAQTWQAHPVG</sequence>
<dbReference type="Pfam" id="PF13730">
    <property type="entry name" value="HTH_36"/>
    <property type="match status" value="1"/>
</dbReference>